<feature type="domain" description="Glyoxalase-like" evidence="1">
    <location>
        <begin position="7"/>
        <end position="125"/>
    </location>
</feature>
<keyword evidence="3" id="KW-1185">Reference proteome</keyword>
<reference evidence="2 3" key="1">
    <citation type="submission" date="2021-06" db="EMBL/GenBank/DDBJ databases">
        <title>Ecological speciation of a Streptomyces species isolated from different habitats and geographic origins.</title>
        <authorList>
            <person name="Wang J."/>
        </authorList>
    </citation>
    <scope>NUCLEOTIDE SEQUENCE [LARGE SCALE GENOMIC DNA]</scope>
    <source>
        <strain evidence="2 3">FXJ8.012</strain>
    </source>
</reference>
<organism evidence="2 3">
    <name type="scientific">Streptomyces olivaceus</name>
    <dbReference type="NCBI Taxonomy" id="47716"/>
    <lineage>
        <taxon>Bacteria</taxon>
        <taxon>Bacillati</taxon>
        <taxon>Actinomycetota</taxon>
        <taxon>Actinomycetes</taxon>
        <taxon>Kitasatosporales</taxon>
        <taxon>Streptomycetaceae</taxon>
        <taxon>Streptomyces</taxon>
    </lineage>
</organism>
<dbReference type="RefSeq" id="WP_037770820.1">
    <property type="nucleotide sequence ID" value="NZ_BNEG01000005.1"/>
</dbReference>
<dbReference type="PANTHER" id="PTHR35908">
    <property type="entry name" value="HYPOTHETICAL FUSION PROTEIN"/>
    <property type="match status" value="1"/>
</dbReference>
<evidence type="ECO:0000313" key="2">
    <source>
        <dbReference type="EMBL" id="MBZ6155744.1"/>
    </source>
</evidence>
<dbReference type="Proteomes" id="UP000758701">
    <property type="component" value="Unassembled WGS sequence"/>
</dbReference>
<gene>
    <name evidence="2" type="ORF">KVH32_31960</name>
</gene>
<dbReference type="Gene3D" id="3.10.180.10">
    <property type="entry name" value="2,3-Dihydroxybiphenyl 1,2-Dioxygenase, domain 1"/>
    <property type="match status" value="1"/>
</dbReference>
<dbReference type="EMBL" id="JAHSTP010000019">
    <property type="protein sequence ID" value="MBZ6155744.1"/>
    <property type="molecule type" value="Genomic_DNA"/>
</dbReference>
<accession>A0ABS7WCS6</accession>
<dbReference type="InterPro" id="IPR029068">
    <property type="entry name" value="Glyas_Bleomycin-R_OHBP_Dase"/>
</dbReference>
<proteinExistence type="predicted"/>
<dbReference type="InterPro" id="IPR041581">
    <property type="entry name" value="Glyoxalase_6"/>
</dbReference>
<comment type="caution">
    <text evidence="2">The sequence shown here is derived from an EMBL/GenBank/DDBJ whole genome shotgun (WGS) entry which is preliminary data.</text>
</comment>
<dbReference type="SUPFAM" id="SSF54593">
    <property type="entry name" value="Glyoxalase/Bleomycin resistance protein/Dihydroxybiphenyl dioxygenase"/>
    <property type="match status" value="1"/>
</dbReference>
<sequence length="131" mass="14104">MARLGDLVFDCARPAATARFWAAALDGYAVAPYDDAELARLRSLGITSTEDDPTVLVEPAGPGPRLWFQLVPEAKNVKNRVHPDLFAADLQAEARRLTALGATVRGSHPDHLVLTDPEGNEFCVFPAPDAP</sequence>
<evidence type="ECO:0000259" key="1">
    <source>
        <dbReference type="Pfam" id="PF18029"/>
    </source>
</evidence>
<evidence type="ECO:0000313" key="3">
    <source>
        <dbReference type="Proteomes" id="UP000758701"/>
    </source>
</evidence>
<name>A0ABS7WCS6_STROV</name>
<dbReference type="Pfam" id="PF18029">
    <property type="entry name" value="Glyoxalase_6"/>
    <property type="match status" value="1"/>
</dbReference>
<dbReference type="PANTHER" id="PTHR35908:SF1">
    <property type="entry name" value="CONSERVED PROTEIN"/>
    <property type="match status" value="1"/>
</dbReference>
<protein>
    <submittedName>
        <fullName evidence="2">VOC family protein</fullName>
    </submittedName>
</protein>